<proteinExistence type="predicted"/>
<name>A0ACC0A233_CATRO</name>
<accession>A0ACC0A233</accession>
<dbReference type="EMBL" id="CM044707">
    <property type="protein sequence ID" value="KAI5654943.1"/>
    <property type="molecule type" value="Genomic_DNA"/>
</dbReference>
<evidence type="ECO:0000313" key="1">
    <source>
        <dbReference type="EMBL" id="KAI5654943.1"/>
    </source>
</evidence>
<dbReference type="Proteomes" id="UP001060085">
    <property type="component" value="Linkage Group LG07"/>
</dbReference>
<gene>
    <name evidence="1" type="ORF">M9H77_32130</name>
</gene>
<protein>
    <submittedName>
        <fullName evidence="1">Uncharacterized protein</fullName>
    </submittedName>
</protein>
<reference evidence="2" key="1">
    <citation type="journal article" date="2023" name="Nat. Plants">
        <title>Single-cell RNA sequencing provides a high-resolution roadmap for understanding the multicellular compartmentation of specialized metabolism.</title>
        <authorList>
            <person name="Sun S."/>
            <person name="Shen X."/>
            <person name="Li Y."/>
            <person name="Li Y."/>
            <person name="Wang S."/>
            <person name="Li R."/>
            <person name="Zhang H."/>
            <person name="Shen G."/>
            <person name="Guo B."/>
            <person name="Wei J."/>
            <person name="Xu J."/>
            <person name="St-Pierre B."/>
            <person name="Chen S."/>
            <person name="Sun C."/>
        </authorList>
    </citation>
    <scope>NUCLEOTIDE SEQUENCE [LARGE SCALE GENOMIC DNA]</scope>
</reference>
<keyword evidence="2" id="KW-1185">Reference proteome</keyword>
<organism evidence="1 2">
    <name type="scientific">Catharanthus roseus</name>
    <name type="common">Madagascar periwinkle</name>
    <name type="synonym">Vinca rosea</name>
    <dbReference type="NCBI Taxonomy" id="4058"/>
    <lineage>
        <taxon>Eukaryota</taxon>
        <taxon>Viridiplantae</taxon>
        <taxon>Streptophyta</taxon>
        <taxon>Embryophyta</taxon>
        <taxon>Tracheophyta</taxon>
        <taxon>Spermatophyta</taxon>
        <taxon>Magnoliopsida</taxon>
        <taxon>eudicotyledons</taxon>
        <taxon>Gunneridae</taxon>
        <taxon>Pentapetalae</taxon>
        <taxon>asterids</taxon>
        <taxon>lamiids</taxon>
        <taxon>Gentianales</taxon>
        <taxon>Apocynaceae</taxon>
        <taxon>Rauvolfioideae</taxon>
        <taxon>Vinceae</taxon>
        <taxon>Catharanthinae</taxon>
        <taxon>Catharanthus</taxon>
    </lineage>
</organism>
<sequence>MSHLLKGNPPMVEICILFRLRGNVPVQQFSNGLNCPKQARSSSSQKSIVHACLMLPRYYIMDHLVNAVLHGATMKLGLVVDHVEQSKGLKGPGNLKIRRHWAVSDDAVFLFSCITNNLEEKHPLACWNHTGLSLHISLPFKITKDNVSRSCWVIRIVQDVEVSIHSQVPSDPLLYKRTHHQVPFSILTVYIQYAGNASIVDWINRSRAALEKLFAFHPLSFFLIFSTR</sequence>
<evidence type="ECO:0000313" key="2">
    <source>
        <dbReference type="Proteomes" id="UP001060085"/>
    </source>
</evidence>
<comment type="caution">
    <text evidence="1">The sequence shown here is derived from an EMBL/GenBank/DDBJ whole genome shotgun (WGS) entry which is preliminary data.</text>
</comment>